<evidence type="ECO:0000313" key="1">
    <source>
        <dbReference type="EMBL" id="RDZ12898.1"/>
    </source>
</evidence>
<sequence length="109" mass="12659">MDIILQAKTLEKKHLSHPWVWDCPSCGKKVSPKREDVYYQVIGKGFIDQRIVYTACSVACVEEKIGSIVEILYIQTKHGGRGVYHNKLHPISSRVFYEFCKRINIIKDY</sequence>
<protein>
    <submittedName>
        <fullName evidence="1">Uncharacterized protein</fullName>
    </submittedName>
</protein>
<dbReference type="AlphaFoldDB" id="A0A3D8WZW4"/>
<accession>A0A3D8WZW4</accession>
<name>A0A3D8WZW4_PRIMG</name>
<proteinExistence type="predicted"/>
<evidence type="ECO:0000313" key="2">
    <source>
        <dbReference type="Proteomes" id="UP000256519"/>
    </source>
</evidence>
<dbReference type="RefSeq" id="WP_116075633.1">
    <property type="nucleotide sequence ID" value="NZ_CP187640.1"/>
</dbReference>
<organism evidence="1 2">
    <name type="scientific">Priestia megaterium</name>
    <name type="common">Bacillus megaterium</name>
    <dbReference type="NCBI Taxonomy" id="1404"/>
    <lineage>
        <taxon>Bacteria</taxon>
        <taxon>Bacillati</taxon>
        <taxon>Bacillota</taxon>
        <taxon>Bacilli</taxon>
        <taxon>Bacillales</taxon>
        <taxon>Bacillaceae</taxon>
        <taxon>Priestia</taxon>
    </lineage>
</organism>
<reference evidence="1 2" key="1">
    <citation type="journal article" date="2018" name="Appl. Environ. Microbiol.">
        <title>Antimicrobial susceptibility testing and tentative epidemiological cut-off values of five Bacillus species relevant for use as animal feed additives or for plant protection.</title>
        <authorList>
            <person name="Agerso Y."/>
            <person name="Stuer-Lauridsen B."/>
            <person name="Bjerre K."/>
            <person name="Jensen M.G."/>
            <person name="Johansen E."/>
            <person name="Bennedsen M."/>
            <person name="Brockmann E."/>
            <person name="Nielsen B."/>
        </authorList>
    </citation>
    <scope>NUCLEOTIDE SEQUENCE [LARGE SCALE GENOMIC DNA]</scope>
    <source>
        <strain evidence="1 2">CHCC20162</strain>
    </source>
</reference>
<gene>
    <name evidence="1" type="ORF">C3744_17195</name>
</gene>
<dbReference type="EMBL" id="PQWM01000016">
    <property type="protein sequence ID" value="RDZ12898.1"/>
    <property type="molecule type" value="Genomic_DNA"/>
</dbReference>
<dbReference type="Proteomes" id="UP000256519">
    <property type="component" value="Unassembled WGS sequence"/>
</dbReference>
<comment type="caution">
    <text evidence="1">The sequence shown here is derived from an EMBL/GenBank/DDBJ whole genome shotgun (WGS) entry which is preliminary data.</text>
</comment>